<evidence type="ECO:0000256" key="6">
    <source>
        <dbReference type="ARBA" id="ARBA00023242"/>
    </source>
</evidence>
<evidence type="ECO:0000256" key="2">
    <source>
        <dbReference type="ARBA" id="ARBA00022833"/>
    </source>
</evidence>
<evidence type="ECO:0000256" key="4">
    <source>
        <dbReference type="ARBA" id="ARBA00023125"/>
    </source>
</evidence>
<accession>A0A9W9XGR2</accession>
<comment type="caution">
    <text evidence="7">The sequence shown here is derived from an EMBL/GenBank/DDBJ whole genome shotgun (WGS) entry which is preliminary data.</text>
</comment>
<keyword evidence="2" id="KW-0862">Zinc</keyword>
<evidence type="ECO:0000313" key="7">
    <source>
        <dbReference type="EMBL" id="KAJ5492732.1"/>
    </source>
</evidence>
<gene>
    <name evidence="7" type="ORF">N7539_001478</name>
</gene>
<organism evidence="7 8">
    <name type="scientific">Penicillium diatomitis</name>
    <dbReference type="NCBI Taxonomy" id="2819901"/>
    <lineage>
        <taxon>Eukaryota</taxon>
        <taxon>Fungi</taxon>
        <taxon>Dikarya</taxon>
        <taxon>Ascomycota</taxon>
        <taxon>Pezizomycotina</taxon>
        <taxon>Eurotiomycetes</taxon>
        <taxon>Eurotiomycetidae</taxon>
        <taxon>Eurotiales</taxon>
        <taxon>Aspergillaceae</taxon>
        <taxon>Penicillium</taxon>
    </lineage>
</organism>
<keyword evidence="3" id="KW-0805">Transcription regulation</keyword>
<protein>
    <recommendedName>
        <fullName evidence="9">C6 zinc finger domain protein</fullName>
    </recommendedName>
</protein>
<evidence type="ECO:0000256" key="1">
    <source>
        <dbReference type="ARBA" id="ARBA00022723"/>
    </source>
</evidence>
<sequence>MSSVVWRERRAFAYYYQNAASAVGGQLDLDFWRRFVPQICQKEPAVWDAIISISALFESSPEAIPDAKKNRNYQDALEWYVRALSRVRQQIARGAVDIFVGLVSCVLFLCVEFLRGGVEEAMQLYGQGVQLILTLRAQRAFGLVATTDASLLDDTIIPMFIRLGMIGFSVSQPQLHLLLQDASLKSSDSTVSLKSLRNEISRLGAEAQFLQHACGEYLLSPDGPNVPQHMCDLQESLLLQLANWYVAFRHLQKSTLNDPGTIALLIASHEALFVMLKVSTSSSEVITDQFLLNFQTIVEQSRIALNASIRPDGTQPPMTLDLNPGVALWFTCLRCREPATRREAIALLQRCPRVQGFSSTSAAVSFGENIMRFEEMKSMAILQGSTKCCLPTLDHFVAGDQVCQTHRSPYLVSDKQTPSFQEDFLAQILPEEARIGHFSIIQPDDSLAKTITSEVIAQWNLRLDQPILSFWRNERNPADQSWRMVREYVSMSFAV</sequence>
<dbReference type="Proteomes" id="UP001148312">
    <property type="component" value="Unassembled WGS sequence"/>
</dbReference>
<dbReference type="InterPro" id="IPR052360">
    <property type="entry name" value="Transcr_Regulatory_Proteins"/>
</dbReference>
<evidence type="ECO:0000256" key="5">
    <source>
        <dbReference type="ARBA" id="ARBA00023163"/>
    </source>
</evidence>
<dbReference type="PANTHER" id="PTHR36206">
    <property type="entry name" value="ASPERCRYPTIN BIOSYNTHESIS CLUSTER-SPECIFIC TRANSCRIPTION REGULATOR ATNN-RELATED"/>
    <property type="match status" value="1"/>
</dbReference>
<keyword evidence="5" id="KW-0804">Transcription</keyword>
<dbReference type="GO" id="GO:0046872">
    <property type="term" value="F:metal ion binding"/>
    <property type="evidence" value="ECO:0007669"/>
    <property type="project" value="UniProtKB-KW"/>
</dbReference>
<evidence type="ECO:0000256" key="3">
    <source>
        <dbReference type="ARBA" id="ARBA00023015"/>
    </source>
</evidence>
<dbReference type="GeneID" id="81621330"/>
<keyword evidence="4" id="KW-0238">DNA-binding</keyword>
<reference evidence="7" key="2">
    <citation type="journal article" date="2023" name="IMA Fungus">
        <title>Comparative genomic study of the Penicillium genus elucidates a diverse pangenome and 15 lateral gene transfer events.</title>
        <authorList>
            <person name="Petersen C."/>
            <person name="Sorensen T."/>
            <person name="Nielsen M.R."/>
            <person name="Sondergaard T.E."/>
            <person name="Sorensen J.L."/>
            <person name="Fitzpatrick D.A."/>
            <person name="Frisvad J.C."/>
            <person name="Nielsen K.L."/>
        </authorList>
    </citation>
    <scope>NUCLEOTIDE SEQUENCE</scope>
    <source>
        <strain evidence="7">IBT 30728</strain>
    </source>
</reference>
<dbReference type="RefSeq" id="XP_056793112.1">
    <property type="nucleotide sequence ID" value="XM_056931081.1"/>
</dbReference>
<keyword evidence="8" id="KW-1185">Reference proteome</keyword>
<evidence type="ECO:0008006" key="9">
    <source>
        <dbReference type="Google" id="ProtNLM"/>
    </source>
</evidence>
<name>A0A9W9XGR2_9EURO</name>
<dbReference type="PANTHER" id="PTHR36206:SF14">
    <property type="entry name" value="ZN(2)-C6 FUNGAL-TYPE DOMAIN-CONTAINING PROTEIN-RELATED"/>
    <property type="match status" value="1"/>
</dbReference>
<keyword evidence="1" id="KW-0479">Metal-binding</keyword>
<keyword evidence="6" id="KW-0539">Nucleus</keyword>
<proteinExistence type="predicted"/>
<evidence type="ECO:0000313" key="8">
    <source>
        <dbReference type="Proteomes" id="UP001148312"/>
    </source>
</evidence>
<dbReference type="GO" id="GO:0003677">
    <property type="term" value="F:DNA binding"/>
    <property type="evidence" value="ECO:0007669"/>
    <property type="project" value="UniProtKB-KW"/>
</dbReference>
<reference evidence="7" key="1">
    <citation type="submission" date="2022-12" db="EMBL/GenBank/DDBJ databases">
        <authorList>
            <person name="Petersen C."/>
        </authorList>
    </citation>
    <scope>NUCLEOTIDE SEQUENCE</scope>
    <source>
        <strain evidence="7">IBT 30728</strain>
    </source>
</reference>
<dbReference type="AlphaFoldDB" id="A0A9W9XGR2"/>
<dbReference type="EMBL" id="JAPWDQ010000002">
    <property type="protein sequence ID" value="KAJ5492732.1"/>
    <property type="molecule type" value="Genomic_DNA"/>
</dbReference>